<dbReference type="Gene3D" id="3.20.20.10">
    <property type="entry name" value="Alanine racemase"/>
    <property type="match status" value="1"/>
</dbReference>
<feature type="domain" description="Alanine racemase N-terminal" evidence="2">
    <location>
        <begin position="6"/>
        <end position="221"/>
    </location>
</feature>
<sequence>MTNMSNMDRIFQNIETARISISEYHIVKIVAISKYVQDIDIKNLYEQGQRAFGESKVQDLSHKVETLDELPLEWHFIGTLQKNKINHLLKLKPFLFQSLDSLSLASSLDDRLKKNNQKISALLQINSSNEDSKSGVELDKAIDIYQEIQEKYTNIDMQGVMCIGAFSDEKKDIQKSFEGTYKIFEHLKNNNAKICSMGMSNDYQLAIKCGSNMVRIGRAFFE</sequence>
<evidence type="ECO:0000259" key="2">
    <source>
        <dbReference type="Pfam" id="PF01168"/>
    </source>
</evidence>
<dbReference type="Pfam" id="PF01168">
    <property type="entry name" value="Ala_racemase_N"/>
    <property type="match status" value="1"/>
</dbReference>
<gene>
    <name evidence="3" type="ORF">MNB_ARC-1_784</name>
</gene>
<dbReference type="InterPro" id="IPR001608">
    <property type="entry name" value="Ala_racemase_N"/>
</dbReference>
<dbReference type="NCBIfam" id="TIGR00044">
    <property type="entry name" value="YggS family pyridoxal phosphate-dependent enzyme"/>
    <property type="match status" value="1"/>
</dbReference>
<protein>
    <recommendedName>
        <fullName evidence="2">Alanine racemase N-terminal domain-containing protein</fullName>
    </recommendedName>
</protein>
<dbReference type="PANTHER" id="PTHR10146">
    <property type="entry name" value="PROLINE SYNTHETASE CO-TRANSCRIBED BACTERIAL HOMOLOG PROTEIN"/>
    <property type="match status" value="1"/>
</dbReference>
<dbReference type="PROSITE" id="PS01211">
    <property type="entry name" value="UPF0001"/>
    <property type="match status" value="1"/>
</dbReference>
<evidence type="ECO:0000256" key="1">
    <source>
        <dbReference type="ARBA" id="ARBA00022898"/>
    </source>
</evidence>
<dbReference type="HAMAP" id="MF_02087">
    <property type="entry name" value="PLP_homeostasis"/>
    <property type="match status" value="1"/>
</dbReference>
<dbReference type="GO" id="GO:0030170">
    <property type="term" value="F:pyridoxal phosphate binding"/>
    <property type="evidence" value="ECO:0007669"/>
    <property type="project" value="InterPro"/>
</dbReference>
<reference evidence="3" key="1">
    <citation type="submission" date="2018-10" db="EMBL/GenBank/DDBJ databases">
        <authorList>
            <person name="Aoki K."/>
        </authorList>
    </citation>
    <scope>NUCLEOTIDE SEQUENCE</scope>
</reference>
<dbReference type="CDD" id="cd00635">
    <property type="entry name" value="PLPDE_III_YBL036c_like"/>
    <property type="match status" value="1"/>
</dbReference>
<dbReference type="EMBL" id="UOYO01000046">
    <property type="protein sequence ID" value="VAY88100.1"/>
    <property type="molecule type" value="Genomic_DNA"/>
</dbReference>
<dbReference type="FunFam" id="3.20.20.10:FF:000018">
    <property type="entry name" value="Pyridoxal phosphate homeostasis protein"/>
    <property type="match status" value="1"/>
</dbReference>
<dbReference type="InterPro" id="IPR029066">
    <property type="entry name" value="PLP-binding_barrel"/>
</dbReference>
<dbReference type="InterPro" id="IPR011078">
    <property type="entry name" value="PyrdxlP_homeostasis"/>
</dbReference>
<evidence type="ECO:0000313" key="3">
    <source>
        <dbReference type="EMBL" id="VAY88100.1"/>
    </source>
</evidence>
<name>A0A3B1EAA9_9ZZZZ</name>
<dbReference type="AlphaFoldDB" id="A0A3B1EAA9"/>
<organism evidence="3">
    <name type="scientific">hydrothermal vent metagenome</name>
    <dbReference type="NCBI Taxonomy" id="652676"/>
    <lineage>
        <taxon>unclassified sequences</taxon>
        <taxon>metagenomes</taxon>
        <taxon>ecological metagenomes</taxon>
    </lineage>
</organism>
<accession>A0A3B1EAA9</accession>
<dbReference type="PANTHER" id="PTHR10146:SF14">
    <property type="entry name" value="PYRIDOXAL PHOSPHATE HOMEOSTASIS PROTEIN"/>
    <property type="match status" value="1"/>
</dbReference>
<proteinExistence type="inferred from homology"/>
<dbReference type="PIRSF" id="PIRSF004848">
    <property type="entry name" value="YBL036c_PLPDEIII"/>
    <property type="match status" value="1"/>
</dbReference>
<dbReference type="SUPFAM" id="SSF51419">
    <property type="entry name" value="PLP-binding barrel"/>
    <property type="match status" value="1"/>
</dbReference>
<keyword evidence="1" id="KW-0663">Pyridoxal phosphate</keyword>